<dbReference type="SUPFAM" id="SSF46785">
    <property type="entry name" value="Winged helix' DNA-binding domain"/>
    <property type="match status" value="1"/>
</dbReference>
<evidence type="ECO:0000256" key="1">
    <source>
        <dbReference type="ARBA" id="ARBA00009437"/>
    </source>
</evidence>
<dbReference type="PANTHER" id="PTHR30118">
    <property type="entry name" value="HTH-TYPE TRANSCRIPTIONAL REGULATOR LEUO-RELATED"/>
    <property type="match status" value="1"/>
</dbReference>
<dbReference type="GO" id="GO:0003700">
    <property type="term" value="F:DNA-binding transcription factor activity"/>
    <property type="evidence" value="ECO:0007669"/>
    <property type="project" value="InterPro"/>
</dbReference>
<dbReference type="InterPro" id="IPR036390">
    <property type="entry name" value="WH_DNA-bd_sf"/>
</dbReference>
<evidence type="ECO:0000259" key="5">
    <source>
        <dbReference type="PROSITE" id="PS50931"/>
    </source>
</evidence>
<keyword evidence="3" id="KW-0238">DNA-binding</keyword>
<organism evidence="6 7">
    <name type="scientific">Neptunicella marina</name>
    <dbReference type="NCBI Taxonomy" id="2125989"/>
    <lineage>
        <taxon>Bacteria</taxon>
        <taxon>Pseudomonadati</taxon>
        <taxon>Pseudomonadota</taxon>
        <taxon>Gammaproteobacteria</taxon>
        <taxon>Alteromonadales</taxon>
        <taxon>Alteromonadaceae</taxon>
        <taxon>Neptunicella</taxon>
    </lineage>
</organism>
<evidence type="ECO:0000256" key="3">
    <source>
        <dbReference type="ARBA" id="ARBA00023125"/>
    </source>
</evidence>
<evidence type="ECO:0000313" key="7">
    <source>
        <dbReference type="Proteomes" id="UP000601768"/>
    </source>
</evidence>
<dbReference type="InterPro" id="IPR037402">
    <property type="entry name" value="YidZ_PBP2"/>
</dbReference>
<dbReference type="Gene3D" id="1.10.10.10">
    <property type="entry name" value="Winged helix-like DNA-binding domain superfamily/Winged helix DNA-binding domain"/>
    <property type="match status" value="1"/>
</dbReference>
<dbReference type="PROSITE" id="PS50931">
    <property type="entry name" value="HTH_LYSR"/>
    <property type="match status" value="1"/>
</dbReference>
<keyword evidence="4" id="KW-0804">Transcription</keyword>
<protein>
    <submittedName>
        <fullName evidence="6">LysR family transcriptional regulator</fullName>
    </submittedName>
</protein>
<feature type="domain" description="HTH lysR-type" evidence="5">
    <location>
        <begin position="10"/>
        <end position="67"/>
    </location>
</feature>
<keyword evidence="7" id="KW-1185">Reference proteome</keyword>
<reference evidence="6" key="1">
    <citation type="journal article" date="2018" name="Int. J. Syst. Evol. Microbiol.">
        <title>Neptunicella marina gen. nov., sp. nov., isolated from surface seawater.</title>
        <authorList>
            <person name="Liu X."/>
            <person name="Lai Q."/>
            <person name="Du Y."/>
            <person name="Zhang X."/>
            <person name="Liu Z."/>
            <person name="Sun F."/>
            <person name="Shao Z."/>
        </authorList>
    </citation>
    <scope>NUCLEOTIDE SEQUENCE</scope>
    <source>
        <strain evidence="6">S27-2</strain>
    </source>
</reference>
<keyword evidence="2" id="KW-0805">Transcription regulation</keyword>
<dbReference type="CDD" id="cd08417">
    <property type="entry name" value="PBP2_Nitroaromatics_like"/>
    <property type="match status" value="1"/>
</dbReference>
<comment type="caution">
    <text evidence="6">The sequence shown here is derived from an EMBL/GenBank/DDBJ whole genome shotgun (WGS) entry which is preliminary data.</text>
</comment>
<dbReference type="GO" id="GO:0003677">
    <property type="term" value="F:DNA binding"/>
    <property type="evidence" value="ECO:0007669"/>
    <property type="project" value="UniProtKB-KW"/>
</dbReference>
<evidence type="ECO:0000313" key="6">
    <source>
        <dbReference type="EMBL" id="MBC3767424.1"/>
    </source>
</evidence>
<dbReference type="InterPro" id="IPR036388">
    <property type="entry name" value="WH-like_DNA-bd_sf"/>
</dbReference>
<dbReference type="InterPro" id="IPR005119">
    <property type="entry name" value="LysR_subst-bd"/>
</dbReference>
<comment type="similarity">
    <text evidence="1">Belongs to the LysR transcriptional regulatory family.</text>
</comment>
<accession>A0A8J6M0W4</accession>
<name>A0A8J6M0W4_9ALTE</name>
<reference evidence="6" key="2">
    <citation type="submission" date="2020-08" db="EMBL/GenBank/DDBJ databases">
        <authorList>
            <person name="Lai Q."/>
        </authorList>
    </citation>
    <scope>NUCLEOTIDE SEQUENCE</scope>
    <source>
        <strain evidence="6">S27-2</strain>
    </source>
</reference>
<evidence type="ECO:0000256" key="4">
    <source>
        <dbReference type="ARBA" id="ARBA00023163"/>
    </source>
</evidence>
<dbReference type="Pfam" id="PF00126">
    <property type="entry name" value="HTH_1"/>
    <property type="match status" value="1"/>
</dbReference>
<gene>
    <name evidence="6" type="ORF">H8B19_16215</name>
</gene>
<dbReference type="SUPFAM" id="SSF53850">
    <property type="entry name" value="Periplasmic binding protein-like II"/>
    <property type="match status" value="1"/>
</dbReference>
<dbReference type="InterPro" id="IPR050389">
    <property type="entry name" value="LysR-type_TF"/>
</dbReference>
<dbReference type="InterPro" id="IPR000847">
    <property type="entry name" value="LysR_HTH_N"/>
</dbReference>
<evidence type="ECO:0000256" key="2">
    <source>
        <dbReference type="ARBA" id="ARBA00023015"/>
    </source>
</evidence>
<dbReference type="PANTHER" id="PTHR30118:SF15">
    <property type="entry name" value="TRANSCRIPTIONAL REGULATORY PROTEIN"/>
    <property type="match status" value="1"/>
</dbReference>
<sequence length="300" mass="34354">MTISTNLYQLDLNLLKIFEALYREQNMTRVASLLHLTPSAVSHAIKRLRSSLNDELFVRRGQRMQPTPACDAIAPVLLDNLARLRQILQQFAHFEPAESHQQFRLGMHFAQESLILPRLIKQLAQHAPNVHLASVQFDRTKLQHELSAGHLDMVIDVAMPMREPVLHHKLITDQLIVVSNAQYFASGVTQQQYLNASHIAVSNRPTGTVIEDFALSQLGFNRHIAHRCQHYAAACSIVAQTDYLLTLPQQLFSNTGFEQLQQHAVPMTLNQLDIHLYWHQNTQHNPAHIWLRQQITELFN</sequence>
<dbReference type="Pfam" id="PF03466">
    <property type="entry name" value="LysR_substrate"/>
    <property type="match status" value="1"/>
</dbReference>
<dbReference type="EMBL" id="JACNEP010000018">
    <property type="protein sequence ID" value="MBC3767424.1"/>
    <property type="molecule type" value="Genomic_DNA"/>
</dbReference>
<proteinExistence type="inferred from homology"/>
<dbReference type="RefSeq" id="WP_186507946.1">
    <property type="nucleotide sequence ID" value="NZ_JACNEP010000018.1"/>
</dbReference>
<dbReference type="Gene3D" id="3.40.190.10">
    <property type="entry name" value="Periplasmic binding protein-like II"/>
    <property type="match status" value="2"/>
</dbReference>
<dbReference type="Proteomes" id="UP000601768">
    <property type="component" value="Unassembled WGS sequence"/>
</dbReference>
<dbReference type="AlphaFoldDB" id="A0A8J6M0W4"/>